<sequence>MTSTIDPKNIGKPVRPRRHVRTLTGYTPEKDAAGKDKWPLGEEKVWKNGMRAVDETVEDITKSFANHVQTSLARQPYNLDTLGAYQATALTARDDLLVNWNKTQLHYNRKAPKRAYYLSLEFLMGRTLDNALLNLGLKDKFTDGIKKLGFSIEDILEQERDAALGNGGLGRLAACYLDSSASQELPVWGYGLRYKYGIFQQYISPEGNQLEAPDPWLDNQNPWELPRLDVTYEVRFYGHADRMGDGSGRAVWQGGQEVLAVAYDVMVPGYATKNTNNLRLWESKPKRGFDLNSFNAGNYEGAVESSNSAQAITSVLYPNDHTSCKFHIGKELRLKQQYFWTAASLADILRRFKNLGKPIDDFPDYAAIQLNDTHPTLAIPELMRILIDDEDLTWDKAWGIVTNTFFYTNHTVLPEALEKWPVPLVEHVLPRHMQIIYDIVSYLHPINMPVINVCLTEPVGVISFAFICDELLISMSGDDRFFLQAVEKKFPGDQGMPKQVRMAHLACIGSRKVNGVAELHSELVRTTILKDFVEFEGIEKFGNVTNGITPRRWLDQCNPELSTLITKTLKIDNSVWLKDLYKLEGLLPFAEDAAFRKQWAAIKQRNKERLAHYVRTTLGLEIRTDAMYDVQIKRIHEYKRQTLNILGVIHRYFALKKMSAAEKKKVNRKVVFFAGKAAPAYYIAKLTIRLVVNVARVINADPDTKDYLQLYFLPDYSVSLAEVLIPASDISQHISTAGTEASGTSNMKFCLNGGLLLGTVDGANIEIAEEVGEQNVFFFGHLTPAVEDLRYQHLYQPVPIEQKCPALAAVINSIASGAFGDASIYEPLLNTIRQSDYYLITDDFDSYIAALEMVDEAYLDKEEWIKKSIRTTAKMGKFSSDRAINEYAESYWNLEANPVPANVD</sequence>
<dbReference type="Proteomes" id="UP000567179">
    <property type="component" value="Unassembled WGS sequence"/>
</dbReference>
<keyword evidence="8 10" id="KW-0119">Carbohydrate metabolism</keyword>
<dbReference type="CDD" id="cd04300">
    <property type="entry name" value="GT35_Glycogen_Phosphorylase"/>
    <property type="match status" value="1"/>
</dbReference>
<comment type="cofactor">
    <cofactor evidence="2 10">
        <name>pyridoxal 5'-phosphate</name>
        <dbReference type="ChEBI" id="CHEBI:597326"/>
    </cofactor>
</comment>
<proteinExistence type="inferred from homology"/>
<keyword evidence="4" id="KW-0021">Allosteric enzyme</keyword>
<dbReference type="PANTHER" id="PTHR11468">
    <property type="entry name" value="GLYCOGEN PHOSPHORYLASE"/>
    <property type="match status" value="1"/>
</dbReference>
<comment type="catalytic activity">
    <reaction evidence="1 10">
        <text>[(1-&gt;4)-alpha-D-glucosyl](n) + phosphate = [(1-&gt;4)-alpha-D-glucosyl](n-1) + alpha-D-glucose 1-phosphate</text>
        <dbReference type="Rhea" id="RHEA:41732"/>
        <dbReference type="Rhea" id="RHEA-COMP:9584"/>
        <dbReference type="Rhea" id="RHEA-COMP:9586"/>
        <dbReference type="ChEBI" id="CHEBI:15444"/>
        <dbReference type="ChEBI" id="CHEBI:43474"/>
        <dbReference type="ChEBI" id="CHEBI:58601"/>
        <dbReference type="EC" id="2.4.1.1"/>
    </reaction>
</comment>
<dbReference type="FunFam" id="3.40.50.2000:FF:000149">
    <property type="entry name" value="Glycogen phosphorylase, muscle form"/>
    <property type="match status" value="1"/>
</dbReference>
<keyword evidence="12" id="KW-1185">Reference proteome</keyword>
<dbReference type="SUPFAM" id="SSF53756">
    <property type="entry name" value="UDP-Glycosyltransferase/glycogen phosphorylase"/>
    <property type="match status" value="1"/>
</dbReference>
<evidence type="ECO:0000313" key="11">
    <source>
        <dbReference type="EMBL" id="KAF5329569.1"/>
    </source>
</evidence>
<comment type="caution">
    <text evidence="11">The sequence shown here is derived from an EMBL/GenBank/DDBJ whole genome shotgun (WGS) entry which is preliminary data.</text>
</comment>
<feature type="modified residue" description="N6-(pyridoxal phosphate)lysine" evidence="9">
    <location>
        <position position="748"/>
    </location>
</feature>
<dbReference type="AlphaFoldDB" id="A0A8H5BU29"/>
<dbReference type="GO" id="GO:0005737">
    <property type="term" value="C:cytoplasm"/>
    <property type="evidence" value="ECO:0007669"/>
    <property type="project" value="TreeGrafter"/>
</dbReference>
<evidence type="ECO:0000256" key="8">
    <source>
        <dbReference type="ARBA" id="ARBA00023277"/>
    </source>
</evidence>
<dbReference type="Pfam" id="PF00343">
    <property type="entry name" value="Phosphorylase"/>
    <property type="match status" value="2"/>
</dbReference>
<dbReference type="PIRSF" id="PIRSF000460">
    <property type="entry name" value="Pprylas_GlgP"/>
    <property type="match status" value="1"/>
</dbReference>
<comment type="function">
    <text evidence="10">Allosteric enzyme that catalyzes the rate-limiting step in glycogen catabolism, the phosphorolytic cleavage of glycogen to produce glucose-1-phosphate, and plays a central role in maintaining cellular and organismal glucose homeostasis.</text>
</comment>
<dbReference type="GO" id="GO:0030170">
    <property type="term" value="F:pyridoxal phosphate binding"/>
    <property type="evidence" value="ECO:0007669"/>
    <property type="project" value="TreeGrafter"/>
</dbReference>
<protein>
    <recommendedName>
        <fullName evidence="10">Alpha-1,4 glucan phosphorylase</fullName>
        <ecNumber evidence="10">2.4.1.1</ecNumber>
    </recommendedName>
</protein>
<dbReference type="InterPro" id="IPR000811">
    <property type="entry name" value="Glyco_trans_35"/>
</dbReference>
<keyword evidence="5 10" id="KW-0328">Glycosyltransferase</keyword>
<dbReference type="OrthoDB" id="9215500at2759"/>
<dbReference type="PANTHER" id="PTHR11468:SF3">
    <property type="entry name" value="GLYCOGEN PHOSPHORYLASE, LIVER FORM"/>
    <property type="match status" value="1"/>
</dbReference>
<keyword evidence="7 9" id="KW-0663">Pyridoxal phosphate</keyword>
<reference evidence="11 12" key="1">
    <citation type="journal article" date="2020" name="ISME J.">
        <title>Uncovering the hidden diversity of litter-decomposition mechanisms in mushroom-forming fungi.</title>
        <authorList>
            <person name="Floudas D."/>
            <person name="Bentzer J."/>
            <person name="Ahren D."/>
            <person name="Johansson T."/>
            <person name="Persson P."/>
            <person name="Tunlid A."/>
        </authorList>
    </citation>
    <scope>NUCLEOTIDE SEQUENCE [LARGE SCALE GENOMIC DNA]</scope>
    <source>
        <strain evidence="11 12">CBS 101986</strain>
    </source>
</reference>
<evidence type="ECO:0000313" key="12">
    <source>
        <dbReference type="Proteomes" id="UP000567179"/>
    </source>
</evidence>
<evidence type="ECO:0000256" key="2">
    <source>
        <dbReference type="ARBA" id="ARBA00001933"/>
    </source>
</evidence>
<dbReference type="GO" id="GO:0008184">
    <property type="term" value="F:glycogen phosphorylase activity"/>
    <property type="evidence" value="ECO:0007669"/>
    <property type="project" value="InterPro"/>
</dbReference>
<name>A0A8H5BU29_9AGAR</name>
<organism evidence="11 12">
    <name type="scientific">Psilocybe cf. subviscida</name>
    <dbReference type="NCBI Taxonomy" id="2480587"/>
    <lineage>
        <taxon>Eukaryota</taxon>
        <taxon>Fungi</taxon>
        <taxon>Dikarya</taxon>
        <taxon>Basidiomycota</taxon>
        <taxon>Agaricomycotina</taxon>
        <taxon>Agaricomycetes</taxon>
        <taxon>Agaricomycetidae</taxon>
        <taxon>Agaricales</taxon>
        <taxon>Agaricineae</taxon>
        <taxon>Strophariaceae</taxon>
        <taxon>Psilocybe</taxon>
    </lineage>
</organism>
<keyword evidence="6 10" id="KW-0808">Transferase</keyword>
<dbReference type="GO" id="GO:0005980">
    <property type="term" value="P:glycogen catabolic process"/>
    <property type="evidence" value="ECO:0007669"/>
    <property type="project" value="TreeGrafter"/>
</dbReference>
<comment type="similarity">
    <text evidence="3 10">Belongs to the glycogen phosphorylase family.</text>
</comment>
<dbReference type="PROSITE" id="PS00102">
    <property type="entry name" value="PHOSPHORYLASE"/>
    <property type="match status" value="1"/>
</dbReference>
<dbReference type="Gene3D" id="3.40.50.2000">
    <property type="entry name" value="Glycogen Phosphorylase B"/>
    <property type="match status" value="2"/>
</dbReference>
<evidence type="ECO:0000256" key="10">
    <source>
        <dbReference type="RuleBase" id="RU000587"/>
    </source>
</evidence>
<dbReference type="InterPro" id="IPR035090">
    <property type="entry name" value="Pyridoxal_P_attach_site"/>
</dbReference>
<dbReference type="FunFam" id="3.40.50.2000:FF:000003">
    <property type="entry name" value="Alpha-1,4 glucan phosphorylase"/>
    <property type="match status" value="1"/>
</dbReference>
<accession>A0A8H5BU29</accession>
<evidence type="ECO:0000256" key="4">
    <source>
        <dbReference type="ARBA" id="ARBA00022533"/>
    </source>
</evidence>
<evidence type="ECO:0000256" key="7">
    <source>
        <dbReference type="ARBA" id="ARBA00022898"/>
    </source>
</evidence>
<gene>
    <name evidence="11" type="ORF">D9619_009342</name>
</gene>
<evidence type="ECO:0000256" key="6">
    <source>
        <dbReference type="ARBA" id="ARBA00022679"/>
    </source>
</evidence>
<dbReference type="EMBL" id="JAACJJ010000002">
    <property type="protein sequence ID" value="KAF5329569.1"/>
    <property type="molecule type" value="Genomic_DNA"/>
</dbReference>
<evidence type="ECO:0000256" key="9">
    <source>
        <dbReference type="PIRSR" id="PIRSR000460-1"/>
    </source>
</evidence>
<evidence type="ECO:0000256" key="5">
    <source>
        <dbReference type="ARBA" id="ARBA00022676"/>
    </source>
</evidence>
<evidence type="ECO:0000256" key="3">
    <source>
        <dbReference type="ARBA" id="ARBA00006047"/>
    </source>
</evidence>
<evidence type="ECO:0000256" key="1">
    <source>
        <dbReference type="ARBA" id="ARBA00001275"/>
    </source>
</evidence>
<dbReference type="EC" id="2.4.1.1" evidence="10"/>